<dbReference type="Gene3D" id="1.10.150.130">
    <property type="match status" value="1"/>
</dbReference>
<dbReference type="RefSeq" id="WP_188929034.1">
    <property type="nucleotide sequence ID" value="NZ_BMIA01000001.1"/>
</dbReference>
<dbReference type="InterPro" id="IPR002104">
    <property type="entry name" value="Integrase_catalytic"/>
</dbReference>
<dbReference type="InterPro" id="IPR050090">
    <property type="entry name" value="Tyrosine_recombinase_XerCD"/>
</dbReference>
<dbReference type="Pfam" id="PF00589">
    <property type="entry name" value="Phage_integrase"/>
    <property type="match status" value="1"/>
</dbReference>
<proteinExistence type="inferred from homology"/>
<dbReference type="Pfam" id="PF13102">
    <property type="entry name" value="Phage_int_SAM_5"/>
    <property type="match status" value="1"/>
</dbReference>
<dbReference type="InterPro" id="IPR013762">
    <property type="entry name" value="Integrase-like_cat_sf"/>
</dbReference>
<keyword evidence="6" id="KW-1185">Reference proteome</keyword>
<dbReference type="Proteomes" id="UP000600214">
    <property type="component" value="Unassembled WGS sequence"/>
</dbReference>
<dbReference type="Pfam" id="PF17293">
    <property type="entry name" value="Arm-DNA-bind_5"/>
    <property type="match status" value="1"/>
</dbReference>
<keyword evidence="2" id="KW-0238">DNA-binding</keyword>
<dbReference type="PROSITE" id="PS51898">
    <property type="entry name" value="TYR_RECOMBINASE"/>
    <property type="match status" value="1"/>
</dbReference>
<dbReference type="PANTHER" id="PTHR30349:SF64">
    <property type="entry name" value="PROPHAGE INTEGRASE INTD-RELATED"/>
    <property type="match status" value="1"/>
</dbReference>
<keyword evidence="3" id="KW-0233">DNA recombination</keyword>
<organism evidence="5 6">
    <name type="scientific">Dyadobacter endophyticus</name>
    <dbReference type="NCBI Taxonomy" id="1749036"/>
    <lineage>
        <taxon>Bacteria</taxon>
        <taxon>Pseudomonadati</taxon>
        <taxon>Bacteroidota</taxon>
        <taxon>Cytophagia</taxon>
        <taxon>Cytophagales</taxon>
        <taxon>Spirosomataceae</taxon>
        <taxon>Dyadobacter</taxon>
    </lineage>
</organism>
<dbReference type="SUPFAM" id="SSF56349">
    <property type="entry name" value="DNA breaking-rejoining enzymes"/>
    <property type="match status" value="1"/>
</dbReference>
<dbReference type="InterPro" id="IPR035386">
    <property type="entry name" value="Arm-DNA-bind_5"/>
</dbReference>
<protein>
    <submittedName>
        <fullName evidence="5">Transposase</fullName>
    </submittedName>
</protein>
<dbReference type="EMBL" id="BMIA01000001">
    <property type="protein sequence ID" value="GGH24968.1"/>
    <property type="molecule type" value="Genomic_DNA"/>
</dbReference>
<evidence type="ECO:0000256" key="1">
    <source>
        <dbReference type="ARBA" id="ARBA00008857"/>
    </source>
</evidence>
<evidence type="ECO:0000313" key="6">
    <source>
        <dbReference type="Proteomes" id="UP000600214"/>
    </source>
</evidence>
<evidence type="ECO:0000259" key="4">
    <source>
        <dbReference type="PROSITE" id="PS51898"/>
    </source>
</evidence>
<dbReference type="InterPro" id="IPR025269">
    <property type="entry name" value="SAM-like_dom"/>
</dbReference>
<dbReference type="InterPro" id="IPR010998">
    <property type="entry name" value="Integrase_recombinase_N"/>
</dbReference>
<accession>A0ABQ1YG44</accession>
<name>A0ABQ1YG44_9BACT</name>
<dbReference type="InterPro" id="IPR011010">
    <property type="entry name" value="DNA_brk_join_enz"/>
</dbReference>
<feature type="domain" description="Tyr recombinase" evidence="4">
    <location>
        <begin position="219"/>
        <end position="397"/>
    </location>
</feature>
<reference evidence="6" key="1">
    <citation type="journal article" date="2019" name="Int. J. Syst. Evol. Microbiol.">
        <title>The Global Catalogue of Microorganisms (GCM) 10K type strain sequencing project: providing services to taxonomists for standard genome sequencing and annotation.</title>
        <authorList>
            <consortium name="The Broad Institute Genomics Platform"/>
            <consortium name="The Broad Institute Genome Sequencing Center for Infectious Disease"/>
            <person name="Wu L."/>
            <person name="Ma J."/>
        </authorList>
    </citation>
    <scope>NUCLEOTIDE SEQUENCE [LARGE SCALE GENOMIC DNA]</scope>
    <source>
        <strain evidence="6">CGMCC 1.15288</strain>
    </source>
</reference>
<evidence type="ECO:0000256" key="3">
    <source>
        <dbReference type="ARBA" id="ARBA00023172"/>
    </source>
</evidence>
<dbReference type="PANTHER" id="PTHR30349">
    <property type="entry name" value="PHAGE INTEGRASE-RELATED"/>
    <property type="match status" value="1"/>
</dbReference>
<evidence type="ECO:0000256" key="2">
    <source>
        <dbReference type="ARBA" id="ARBA00023125"/>
    </source>
</evidence>
<dbReference type="CDD" id="cd01185">
    <property type="entry name" value="INTN1_C_like"/>
    <property type="match status" value="1"/>
</dbReference>
<dbReference type="Gene3D" id="1.10.443.10">
    <property type="entry name" value="Intergrase catalytic core"/>
    <property type="match status" value="1"/>
</dbReference>
<comment type="similarity">
    <text evidence="1">Belongs to the 'phage' integrase family.</text>
</comment>
<evidence type="ECO:0000313" key="5">
    <source>
        <dbReference type="EMBL" id="GGH24968.1"/>
    </source>
</evidence>
<comment type="caution">
    <text evidence="5">The sequence shown here is derived from an EMBL/GenBank/DDBJ whole genome shotgun (WGS) entry which is preliminary data.</text>
</comment>
<sequence>MKTKISLPFYLKKPKNYQKGPVPIYLRITVESRRAEFTTGRECEPGRSNAFAGRVTGAKEAVKSVNAYLGNLEQQLLDAQAALVRDNALITAETIKNKFLGIGPKQRFLMAVIADHNERMKALVGQEYAIGTFHRYKVLERHTAAFLKSNYSTIDFDISRIDFAFIADYEFYLRSVRKMGNNAVVKHMKMFRKIVNICLSNGWMNLDPYLNFKGKFKKVDKAILTRAELDLMASKDFASDRLTQVRDTFLFCCFTGLAYSDVQKLEKSQIARGIDGEQWIFSQRTKTNVKPHIPLLPETLQIIDRYKDHPLCESRGLLLPVPSNQKMNDYLKEIAVICGIEKMLTSHVARHTFATTVTPQNGVPIESVSKMLGHTNIRTTQIYAKILDTKVSEDMQALKGRLSKRYGTEGQNSW</sequence>
<gene>
    <name evidence="5" type="ORF">GCM10007423_08840</name>
</gene>